<dbReference type="EMBL" id="KE384732">
    <property type="protein sequence ID" value="KJK78780.1"/>
    <property type="molecule type" value="Genomic_DNA"/>
</dbReference>
<evidence type="ECO:0000256" key="2">
    <source>
        <dbReference type="SAM" id="SignalP"/>
    </source>
</evidence>
<evidence type="ECO:0000256" key="1">
    <source>
        <dbReference type="SAM" id="MobiDB-lite"/>
    </source>
</evidence>
<feature type="compositionally biased region" description="Basic and acidic residues" evidence="1">
    <location>
        <begin position="196"/>
        <end position="206"/>
    </location>
</feature>
<dbReference type="PANTHER" id="PTHR16148:SF14">
    <property type="entry name" value="MYND-TYPE DOMAIN-CONTAINING PROTEIN"/>
    <property type="match status" value="1"/>
</dbReference>
<feature type="compositionally biased region" description="Basic and acidic residues" evidence="1">
    <location>
        <begin position="273"/>
        <end position="286"/>
    </location>
</feature>
<feature type="compositionally biased region" description="Low complexity" evidence="1">
    <location>
        <begin position="232"/>
        <end position="242"/>
    </location>
</feature>
<dbReference type="OrthoDB" id="4941232at2759"/>
<evidence type="ECO:0000313" key="3">
    <source>
        <dbReference type="EMBL" id="KJK78780.1"/>
    </source>
</evidence>
<keyword evidence="4" id="KW-1185">Reference proteome</keyword>
<dbReference type="PANTHER" id="PTHR16148">
    <property type="entry name" value="NF-KAPPA-B-REPRESSING FACTOR-RELATED"/>
    <property type="match status" value="1"/>
</dbReference>
<keyword evidence="2" id="KW-0732">Signal</keyword>
<feature type="chain" id="PRO_5013017506" evidence="2">
    <location>
        <begin position="16"/>
        <end position="366"/>
    </location>
</feature>
<feature type="signal peptide" evidence="2">
    <location>
        <begin position="1"/>
        <end position="15"/>
    </location>
</feature>
<dbReference type="STRING" id="1291518.A0A0D9P1R7"/>
<name>A0A0D9P1R7_METAN</name>
<dbReference type="AlphaFoldDB" id="A0A0D9P1R7"/>
<feature type="region of interest" description="Disordered" evidence="1">
    <location>
        <begin position="192"/>
        <end position="366"/>
    </location>
</feature>
<protein>
    <submittedName>
        <fullName evidence="3">Uncharacterized protein</fullName>
    </submittedName>
</protein>
<evidence type="ECO:0000313" key="4">
    <source>
        <dbReference type="Proteomes" id="UP000054544"/>
    </source>
</evidence>
<accession>A0A0D9P1R7</accession>
<feature type="compositionally biased region" description="Low complexity" evidence="1">
    <location>
        <begin position="308"/>
        <end position="348"/>
    </location>
</feature>
<proteinExistence type="predicted"/>
<feature type="compositionally biased region" description="Polar residues" evidence="1">
    <location>
        <begin position="263"/>
        <end position="272"/>
    </location>
</feature>
<dbReference type="Proteomes" id="UP000054544">
    <property type="component" value="Unassembled WGS sequence"/>
</dbReference>
<sequence length="366" mass="38411">MRSIFLPVLAGCVTAQFSSPSKESALELDKQIDITWNTAGLEAPIAINLVPAGVAGRTVIAQQVAGLSAEPFEMISTNGNTVGIQNNGLLQWAPDLSIAAFPSFNMVIVDSKARVVVSEEFTILSLVQQPAIVTRLIPIATDVVATDSEGVVATQRVTSTSQMLLPLPTEPIRLHMSGTQVVDAMVTGVNEQAPKPTEDVNKDGQKEGLLPLPGVAGEEESVAELKPLPSVSESTTTSSAEPEQTEARKGSGNGDAAAAGKKNQGSNKNMQGKQKEGGGTKNKDKQANSGQSGQSNPGGGKDGDKSNNNKNMANNNSNSNNNNSNNNNNNKNNNNNNSNKNNDNNNNKGKMQALGRRDIFPTPTLA</sequence>
<gene>
    <name evidence="3" type="ORF">H634G_05594</name>
</gene>
<organism evidence="3 4">
    <name type="scientific">Metarhizium anisopliae BRIP 53293</name>
    <dbReference type="NCBI Taxonomy" id="1291518"/>
    <lineage>
        <taxon>Eukaryota</taxon>
        <taxon>Fungi</taxon>
        <taxon>Dikarya</taxon>
        <taxon>Ascomycota</taxon>
        <taxon>Pezizomycotina</taxon>
        <taxon>Sordariomycetes</taxon>
        <taxon>Hypocreomycetidae</taxon>
        <taxon>Hypocreales</taxon>
        <taxon>Clavicipitaceae</taxon>
        <taxon>Metarhizium</taxon>
    </lineage>
</organism>
<reference evidence="4" key="1">
    <citation type="journal article" date="2014" name="BMC Genomics">
        <title>The genome sequence of the biocontrol fungus Metarhizium anisopliae and comparative genomics of Metarhizium species.</title>
        <authorList>
            <person name="Pattemore J.A."/>
            <person name="Hane J.K."/>
            <person name="Williams A.H."/>
            <person name="Wilson B.A."/>
            <person name="Stodart B.J."/>
            <person name="Ash G.J."/>
        </authorList>
    </citation>
    <scope>NUCLEOTIDE SEQUENCE [LARGE SCALE GENOMIC DNA]</scope>
    <source>
        <strain evidence="4">BRIP 53293</strain>
    </source>
</reference>